<dbReference type="EMBL" id="DQ888171">
    <property type="protein sequence ID" value="ABI79391.1"/>
    <property type="molecule type" value="Genomic_DNA"/>
</dbReference>
<evidence type="ECO:0000313" key="1">
    <source>
        <dbReference type="EMBL" id="ABI79391.1"/>
    </source>
</evidence>
<keyword evidence="1" id="KW-0614">Plasmid</keyword>
<dbReference type="SUPFAM" id="SSF53474">
    <property type="entry name" value="alpha/beta-Hydrolases"/>
    <property type="match status" value="1"/>
</dbReference>
<protein>
    <submittedName>
        <fullName evidence="1">Putative esterase</fullName>
    </submittedName>
</protein>
<accession>Q06GC0</accession>
<dbReference type="InterPro" id="IPR050583">
    <property type="entry name" value="Mycobacterial_A85_antigen"/>
</dbReference>
<dbReference type="PANTHER" id="PTHR48098">
    <property type="entry name" value="ENTEROCHELIN ESTERASE-RELATED"/>
    <property type="match status" value="1"/>
</dbReference>
<dbReference type="AlphaFoldDB" id="Q06GC0"/>
<dbReference type="InterPro" id="IPR029058">
    <property type="entry name" value="AB_hydrolase_fold"/>
</dbReference>
<organism evidence="1">
    <name type="scientific">Rhodococcus sp. NS1</name>
    <dbReference type="NCBI Taxonomy" id="402236"/>
    <lineage>
        <taxon>Bacteria</taxon>
        <taxon>Bacillati</taxon>
        <taxon>Actinomycetota</taxon>
        <taxon>Actinomycetes</taxon>
        <taxon>Mycobacteriales</taxon>
        <taxon>Nocardiaceae</taxon>
        <taxon>Rhodococcus</taxon>
    </lineage>
</organism>
<dbReference type="Pfam" id="PF00756">
    <property type="entry name" value="Esterase"/>
    <property type="match status" value="1"/>
</dbReference>
<gene>
    <name evidence="1" type="ORF">PNSL1.063</name>
</gene>
<dbReference type="ESTHER" id="9noca-q06gc0">
    <property type="family name" value="A85-Mycolyl-transferase"/>
</dbReference>
<name>Q06GC0_9NOCA</name>
<dbReference type="PANTHER" id="PTHR48098:SF1">
    <property type="entry name" value="DIACYLGLYCEROL ACYLTRANSFERASE_MYCOLYLTRANSFERASE AG85A"/>
    <property type="match status" value="1"/>
</dbReference>
<geneLocation type="plasmid" evidence="1">
    <name>pNSL1</name>
</geneLocation>
<reference evidence="1" key="1">
    <citation type="submission" date="2006-08" db="EMBL/GenBank/DDBJ databases">
        <title>The complete nucleotide sequence of Nocardia linear plasmid pNSL1.</title>
        <authorList>
            <person name="Zhu Y."/>
            <person name="Xu M."/>
            <person name="Qin Z."/>
        </authorList>
    </citation>
    <scope>NUCLEOTIDE SEQUENCE</scope>
    <source>
        <strain evidence="1">NS1</strain>
        <plasmid evidence="1">pNSL1</plasmid>
    </source>
</reference>
<sequence>MRGVDVRSRASMGTRRARMLAAAVAAMMLVPLGGGVASAQDRESDPIVASQGLLADPVAPNGSRIVSSEIDGQYLTVQVYSAAMDTTIPVRVQRPHDASEPRPVLYLVNGAGGGTDSATWWANTDVGEFLTGQNVNVVMPLGGAFSYYTDWKREDPQLGMNKWQTFFLDELPPLIDAALDTNGVQAIAANSMTATAVLQYAIAKPGFYSAVAGYSGCAQTSDPVGREFVKLVVETWGGGDVRNMYGEDDDPAWVANDPVVNAEGLRGTRLFISDATGLPGPHDTLGNEFTIGEQDAALDQQGLALANQVVVGGVIEAAVHWCTTNLQTRLRELDIPATFDLQPAGTHSWGYWQDAFHRSWPLLAEELGLPQPQ</sequence>
<dbReference type="GO" id="GO:0016747">
    <property type="term" value="F:acyltransferase activity, transferring groups other than amino-acyl groups"/>
    <property type="evidence" value="ECO:0007669"/>
    <property type="project" value="TreeGrafter"/>
</dbReference>
<proteinExistence type="predicted"/>
<dbReference type="Gene3D" id="3.40.50.1820">
    <property type="entry name" value="alpha/beta hydrolase"/>
    <property type="match status" value="1"/>
</dbReference>
<dbReference type="InterPro" id="IPR000801">
    <property type="entry name" value="Esterase-like"/>
</dbReference>